<accession>A0ABM5ZZP0</accession>
<dbReference type="SUPFAM" id="SSF51735">
    <property type="entry name" value="NAD(P)-binding Rossmann-fold domains"/>
    <property type="match status" value="1"/>
</dbReference>
<dbReference type="InterPro" id="IPR036291">
    <property type="entry name" value="NAD(P)-bd_dom_sf"/>
</dbReference>
<keyword evidence="2" id="KW-0520">NAD</keyword>
<evidence type="ECO:0000259" key="3">
    <source>
        <dbReference type="Pfam" id="PF03446"/>
    </source>
</evidence>
<name>A0ABM5ZZP0_9GAMM</name>
<dbReference type="Proteomes" id="UP000076104">
    <property type="component" value="Chromosome"/>
</dbReference>
<dbReference type="Gene3D" id="1.10.1040.10">
    <property type="entry name" value="N-(1-d-carboxylethyl)-l-norvaline Dehydrogenase, domain 2"/>
    <property type="match status" value="1"/>
</dbReference>
<sequence length="290" mass="31086">MKKIGFIGTGVMGLPMALNILNAGFPLQVWNRSKDKLELLEKQGANIVESPQELARQVDVLILMLSDGQTCDDMLFGEYGLINDLNPSSSVIVMSSIPVETAQVQSRKCYEKGIDYLDAPVSGGEQGAITGNLAIMAGGEEVAYQSAFDVLAAMGRPIHVGPSGTGQLAKLVNQIIVATTIAAVSEGLVLAKQGGANPEKMLSALAGGFADSLILQQHGKRMINEDFKPGGYAKWQLKDTHTAVNYAKSLNLSLPVLALVDTLFEQMVQEGWGELDHSALIKHIKKMNHL</sequence>
<dbReference type="PANTHER" id="PTHR43060">
    <property type="entry name" value="3-HYDROXYISOBUTYRATE DEHYDROGENASE-LIKE 1, MITOCHONDRIAL-RELATED"/>
    <property type="match status" value="1"/>
</dbReference>
<dbReference type="InterPro" id="IPR015815">
    <property type="entry name" value="HIBADH-related"/>
</dbReference>
<keyword evidence="6" id="KW-1185">Reference proteome</keyword>
<dbReference type="Gene3D" id="3.40.50.720">
    <property type="entry name" value="NAD(P)-binding Rossmann-like Domain"/>
    <property type="match status" value="1"/>
</dbReference>
<dbReference type="Pfam" id="PF14833">
    <property type="entry name" value="NAD_binding_11"/>
    <property type="match status" value="1"/>
</dbReference>
<dbReference type="GeneID" id="33059045"/>
<evidence type="ECO:0000313" key="6">
    <source>
        <dbReference type="Proteomes" id="UP000076104"/>
    </source>
</evidence>
<dbReference type="InterPro" id="IPR013328">
    <property type="entry name" value="6PGD_dom2"/>
</dbReference>
<gene>
    <name evidence="5" type="ORF">A3K91_1998</name>
</gene>
<dbReference type="PRINTS" id="PR00076">
    <property type="entry name" value="6PGDHDRGNASE"/>
</dbReference>
<dbReference type="Pfam" id="PF03446">
    <property type="entry name" value="NAD_binding_2"/>
    <property type="match status" value="1"/>
</dbReference>
<reference evidence="5 6" key="1">
    <citation type="submission" date="2016-03" db="EMBL/GenBank/DDBJ databases">
        <title>Genome sequencing of Psychrobacter alimentarius PAMC 27889.</title>
        <authorList>
            <person name="Lee J."/>
            <person name="Kim O.-S."/>
        </authorList>
    </citation>
    <scope>NUCLEOTIDE SEQUENCE [LARGE SCALE GENOMIC DNA]</scope>
    <source>
        <strain evidence="5 6">PAMC 27889</strain>
    </source>
</reference>
<dbReference type="PIRSF" id="PIRSF000103">
    <property type="entry name" value="HIBADH"/>
    <property type="match status" value="1"/>
</dbReference>
<dbReference type="PANTHER" id="PTHR43060:SF15">
    <property type="entry name" value="3-HYDROXYISOBUTYRATE DEHYDROGENASE-LIKE 1, MITOCHONDRIAL-RELATED"/>
    <property type="match status" value="1"/>
</dbReference>
<dbReference type="InterPro" id="IPR029154">
    <property type="entry name" value="HIBADH-like_NADP-bd"/>
</dbReference>
<keyword evidence="1" id="KW-0560">Oxidoreductase</keyword>
<feature type="domain" description="6-phosphogluconate dehydrogenase NADP-binding" evidence="3">
    <location>
        <begin position="3"/>
        <end position="159"/>
    </location>
</feature>
<dbReference type="InterPro" id="IPR006115">
    <property type="entry name" value="6PGDH_NADP-bd"/>
</dbReference>
<evidence type="ECO:0000313" key="5">
    <source>
        <dbReference type="EMBL" id="AMT97585.1"/>
    </source>
</evidence>
<dbReference type="SUPFAM" id="SSF48179">
    <property type="entry name" value="6-phosphogluconate dehydrogenase C-terminal domain-like"/>
    <property type="match status" value="1"/>
</dbReference>
<feature type="domain" description="3-hydroxyisobutyrate dehydrogenase-like NAD-binding" evidence="4">
    <location>
        <begin position="164"/>
        <end position="283"/>
    </location>
</feature>
<dbReference type="InterPro" id="IPR008927">
    <property type="entry name" value="6-PGluconate_DH-like_C_sf"/>
</dbReference>
<evidence type="ECO:0000259" key="4">
    <source>
        <dbReference type="Pfam" id="PF14833"/>
    </source>
</evidence>
<organism evidence="5 6">
    <name type="scientific">Psychrobacter alimentarius</name>
    <dbReference type="NCBI Taxonomy" id="261164"/>
    <lineage>
        <taxon>Bacteria</taxon>
        <taxon>Pseudomonadati</taxon>
        <taxon>Pseudomonadota</taxon>
        <taxon>Gammaproteobacteria</taxon>
        <taxon>Moraxellales</taxon>
        <taxon>Moraxellaceae</taxon>
        <taxon>Psychrobacter</taxon>
    </lineage>
</organism>
<dbReference type="InterPro" id="IPR006183">
    <property type="entry name" value="Pgluconate_DH"/>
</dbReference>
<dbReference type="RefSeq" id="WP_062845132.1">
    <property type="nucleotide sequence ID" value="NZ_CP014945.1"/>
</dbReference>
<evidence type="ECO:0000256" key="1">
    <source>
        <dbReference type="ARBA" id="ARBA00023002"/>
    </source>
</evidence>
<protein>
    <submittedName>
        <fullName evidence="5">2-hydroxy-3-oxopropionate reductase</fullName>
    </submittedName>
</protein>
<dbReference type="EMBL" id="CP014945">
    <property type="protein sequence ID" value="AMT97585.1"/>
    <property type="molecule type" value="Genomic_DNA"/>
</dbReference>
<evidence type="ECO:0000256" key="2">
    <source>
        <dbReference type="ARBA" id="ARBA00023027"/>
    </source>
</evidence>
<proteinExistence type="predicted"/>